<keyword evidence="3" id="KW-0268">Exocytosis</keyword>
<evidence type="ECO:0000313" key="6">
    <source>
        <dbReference type="EMBL" id="CCA22015.1"/>
    </source>
</evidence>
<keyword evidence="2" id="KW-0813">Transport</keyword>
<proteinExistence type="inferred from homology"/>
<evidence type="ECO:0000256" key="5">
    <source>
        <dbReference type="SAM" id="MobiDB-lite"/>
    </source>
</evidence>
<dbReference type="HOGENOM" id="CLU_354700_0_0_1"/>
<dbReference type="AlphaFoldDB" id="F0WL54"/>
<protein>
    <submittedName>
        <fullName evidence="6">Uncharacterized protein AlNc14C141G7242</fullName>
    </submittedName>
</protein>
<evidence type="ECO:0000256" key="4">
    <source>
        <dbReference type="SAM" id="Coils"/>
    </source>
</evidence>
<dbReference type="InterPro" id="IPR010326">
    <property type="entry name" value="EXOC3/Sec6"/>
</dbReference>
<comment type="similarity">
    <text evidence="1">Belongs to the SEC6 family.</text>
</comment>
<dbReference type="PANTHER" id="PTHR21292">
    <property type="entry name" value="EXOCYST COMPLEX COMPONENT SEC6-RELATED"/>
    <property type="match status" value="1"/>
</dbReference>
<evidence type="ECO:0000256" key="1">
    <source>
        <dbReference type="ARBA" id="ARBA00009447"/>
    </source>
</evidence>
<dbReference type="InterPro" id="IPR042532">
    <property type="entry name" value="EXOC3/Sec6_C"/>
</dbReference>
<evidence type="ECO:0000256" key="2">
    <source>
        <dbReference type="ARBA" id="ARBA00022448"/>
    </source>
</evidence>
<dbReference type="Gene3D" id="1.10.357.50">
    <property type="match status" value="1"/>
</dbReference>
<dbReference type="GO" id="GO:0000145">
    <property type="term" value="C:exocyst"/>
    <property type="evidence" value="ECO:0007669"/>
    <property type="project" value="InterPro"/>
</dbReference>
<organism evidence="6">
    <name type="scientific">Albugo laibachii Nc14</name>
    <dbReference type="NCBI Taxonomy" id="890382"/>
    <lineage>
        <taxon>Eukaryota</taxon>
        <taxon>Sar</taxon>
        <taxon>Stramenopiles</taxon>
        <taxon>Oomycota</taxon>
        <taxon>Peronosporomycetes</taxon>
        <taxon>Albuginales</taxon>
        <taxon>Albuginaceae</taxon>
        <taxon>Albugo</taxon>
    </lineage>
</organism>
<sequence>MISLLEKEAQDPIEILRIKLRGFTEGSFINSHLLDEIKRNYLAKQSSTKGKLKSFAQAHIDEIERASELLKTQDLTNEICSSFNDMQLWCQKMQSEVKQPKLSADISIARRNACEIESQILFYQGMPSKLLELQQTTEQRKCSIVLSYMQWQSYDDWAQNMLHELKVAGIEKTDELGSSKSQMRILTLMYSRLNAINTTHDLVMREIWGCMHNCIQIAQIDQKRLQAAFQVLNLMEERRKRFENAHHELLDAQLQVVADNKLTWFVRCENEIVRKCEERIEKSFRNAENNATVSKKNVFDATLEVANHLMMELEVVQADVVAVFPPEIDIMQLYTRIYTQTLESEITRLCTSSELGMAQRLQLVQWIEFFNTEILNISRARTSVVLDQQSSTLMNFYLEQIQSQIHIWITNIWKREEDHVAGPNGELQSTRPNDIMNIIKSQISIGQEWLAGKLLGRVVMSCLKNLLDELTLRYKCIVSNCDALDIEVICSFINDTDVLQAKCPEVVQEIYFGEKNVDEKAAFDALIGDQLDITSSEVVKLAMCGCELITKKIFAEMENDTFGLWMSKKWDEGDPVVESLLATLADYFEDLQKWISGVFFFSKIVRFCLERCQMEYQKRIFARTHPILHSETAATLIESDFASFIDFFAEYESVLRRTGLRSRDALEMELSSLRVAVATLRRKEIDVATNASSDIIRVHQELVRHIQKLMPSSLEKEAAGLETVAKSMTKKKKGLTSRDKQTSVDKKAAKEREKAMKEKEKAQKVAAAAEKALQKAQMKASQAAIKQIVPPDTTNFEVQSSNMDDFLGTTSS</sequence>
<dbReference type="PANTHER" id="PTHR21292:SF1">
    <property type="entry name" value="EXOCYST COMPLEX COMPONENT 3"/>
    <property type="match status" value="1"/>
</dbReference>
<feature type="region of interest" description="Disordered" evidence="5">
    <location>
        <begin position="727"/>
        <end position="762"/>
    </location>
</feature>
<feature type="compositionally biased region" description="Basic and acidic residues" evidence="5">
    <location>
        <begin position="736"/>
        <end position="762"/>
    </location>
</feature>
<accession>F0WL54</accession>
<name>F0WL54_9STRA</name>
<dbReference type="Pfam" id="PF06046">
    <property type="entry name" value="Sec6"/>
    <property type="match status" value="1"/>
</dbReference>
<dbReference type="GO" id="GO:0000149">
    <property type="term" value="F:SNARE binding"/>
    <property type="evidence" value="ECO:0007669"/>
    <property type="project" value="TreeGrafter"/>
</dbReference>
<dbReference type="EMBL" id="FR824186">
    <property type="protein sequence ID" value="CCA22015.1"/>
    <property type="molecule type" value="Genomic_DNA"/>
</dbReference>
<dbReference type="GO" id="GO:0051601">
    <property type="term" value="P:exocyst localization"/>
    <property type="evidence" value="ECO:0007669"/>
    <property type="project" value="TreeGrafter"/>
</dbReference>
<dbReference type="Gene3D" id="1.10.357.70">
    <property type="entry name" value="Exocyst complex component Sec6, C-terminal domain"/>
    <property type="match status" value="1"/>
</dbReference>
<gene>
    <name evidence="6" type="primary">AlNc14C141G7242</name>
    <name evidence="6" type="ORF">ALNC14_081580</name>
</gene>
<keyword evidence="4" id="KW-0175">Coiled coil</keyword>
<dbReference type="GO" id="GO:0006887">
    <property type="term" value="P:exocytosis"/>
    <property type="evidence" value="ECO:0007669"/>
    <property type="project" value="UniProtKB-KW"/>
</dbReference>
<feature type="coiled-coil region" evidence="4">
    <location>
        <begin position="225"/>
        <end position="252"/>
    </location>
</feature>
<feature type="region of interest" description="Disordered" evidence="5">
    <location>
        <begin position="792"/>
        <end position="812"/>
    </location>
</feature>
<reference evidence="6" key="2">
    <citation type="submission" date="2011-02" db="EMBL/GenBank/DDBJ databases">
        <authorList>
            <person name="MacLean D."/>
        </authorList>
    </citation>
    <scope>NUCLEOTIDE SEQUENCE</scope>
</reference>
<reference evidence="6" key="1">
    <citation type="journal article" date="2011" name="PLoS Biol.">
        <title>Gene gain and loss during evolution of obligate parasitism in the white rust pathogen of Arabidopsis thaliana.</title>
        <authorList>
            <person name="Kemen E."/>
            <person name="Gardiner A."/>
            <person name="Schultz-Larsen T."/>
            <person name="Kemen A.C."/>
            <person name="Balmuth A.L."/>
            <person name="Robert-Seilaniantz A."/>
            <person name="Bailey K."/>
            <person name="Holub E."/>
            <person name="Studholme D.J."/>
            <person name="Maclean D."/>
            <person name="Jones J.D."/>
        </authorList>
    </citation>
    <scope>NUCLEOTIDE SEQUENCE</scope>
</reference>
<evidence type="ECO:0000256" key="3">
    <source>
        <dbReference type="ARBA" id="ARBA00022483"/>
    </source>
</evidence>